<evidence type="ECO:0000313" key="3">
    <source>
        <dbReference type="EMBL" id="MFC6040342.1"/>
    </source>
</evidence>
<comment type="caution">
    <text evidence="3">The sequence shown here is derived from an EMBL/GenBank/DDBJ whole genome shotgun (WGS) entry which is preliminary data.</text>
</comment>
<protein>
    <submittedName>
        <fullName evidence="3">CPBP family intramembrane glutamic endopeptidase</fullName>
        <ecNumber evidence="3">3.4.-.-</ecNumber>
    </submittedName>
</protein>
<dbReference type="Proteomes" id="UP001596170">
    <property type="component" value="Unassembled WGS sequence"/>
</dbReference>
<evidence type="ECO:0000259" key="2">
    <source>
        <dbReference type="Pfam" id="PF02517"/>
    </source>
</evidence>
<name>A0ABW1LBH6_9BACL</name>
<feature type="domain" description="CAAX prenyl protease 2/Lysostaphin resistance protein A-like" evidence="2">
    <location>
        <begin position="132"/>
        <end position="217"/>
    </location>
</feature>
<gene>
    <name evidence="3" type="ORF">ACFPYN_13000</name>
</gene>
<keyword evidence="3" id="KW-0378">Hydrolase</keyword>
<dbReference type="InterPro" id="IPR052710">
    <property type="entry name" value="CAAX_protease"/>
</dbReference>
<feature type="transmembrane region" description="Helical" evidence="1">
    <location>
        <begin position="205"/>
        <end position="224"/>
    </location>
</feature>
<feature type="transmembrane region" description="Helical" evidence="1">
    <location>
        <begin position="7"/>
        <end position="29"/>
    </location>
</feature>
<feature type="transmembrane region" description="Helical" evidence="1">
    <location>
        <begin position="49"/>
        <end position="67"/>
    </location>
</feature>
<feature type="transmembrane region" description="Helical" evidence="1">
    <location>
        <begin position="127"/>
        <end position="145"/>
    </location>
</feature>
<keyword evidence="1" id="KW-1133">Transmembrane helix</keyword>
<feature type="transmembrane region" description="Helical" evidence="1">
    <location>
        <begin position="166"/>
        <end position="199"/>
    </location>
</feature>
<keyword evidence="4" id="KW-1185">Reference proteome</keyword>
<evidence type="ECO:0000313" key="4">
    <source>
        <dbReference type="Proteomes" id="UP001596170"/>
    </source>
</evidence>
<proteinExistence type="predicted"/>
<dbReference type="EC" id="3.4.-.-" evidence="3"/>
<keyword evidence="1" id="KW-0812">Transmembrane</keyword>
<keyword evidence="1" id="KW-0472">Membrane</keyword>
<dbReference type="RefSeq" id="WP_377734750.1">
    <property type="nucleotide sequence ID" value="NZ_JBHSRI010000020.1"/>
</dbReference>
<reference evidence="4" key="1">
    <citation type="journal article" date="2019" name="Int. J. Syst. Evol. Microbiol.">
        <title>The Global Catalogue of Microorganisms (GCM) 10K type strain sequencing project: providing services to taxonomists for standard genome sequencing and annotation.</title>
        <authorList>
            <consortium name="The Broad Institute Genomics Platform"/>
            <consortium name="The Broad Institute Genome Sequencing Center for Infectious Disease"/>
            <person name="Wu L."/>
            <person name="Ma J."/>
        </authorList>
    </citation>
    <scope>NUCLEOTIDE SEQUENCE [LARGE SCALE GENOMIC DNA]</scope>
    <source>
        <strain evidence="4">CCUG 54527</strain>
    </source>
</reference>
<feature type="transmembrane region" description="Helical" evidence="1">
    <location>
        <begin position="88"/>
        <end position="107"/>
    </location>
</feature>
<dbReference type="GO" id="GO:0016787">
    <property type="term" value="F:hydrolase activity"/>
    <property type="evidence" value="ECO:0007669"/>
    <property type="project" value="UniProtKB-KW"/>
</dbReference>
<accession>A0ABW1LBH6</accession>
<organism evidence="3 4">
    <name type="scientific">Paenisporosarcina macmurdoensis</name>
    <dbReference type="NCBI Taxonomy" id="212659"/>
    <lineage>
        <taxon>Bacteria</taxon>
        <taxon>Bacillati</taxon>
        <taxon>Bacillota</taxon>
        <taxon>Bacilli</taxon>
        <taxon>Bacillales</taxon>
        <taxon>Caryophanaceae</taxon>
        <taxon>Paenisporosarcina</taxon>
    </lineage>
</organism>
<dbReference type="Pfam" id="PF02517">
    <property type="entry name" value="Rce1-like"/>
    <property type="match status" value="1"/>
</dbReference>
<dbReference type="InterPro" id="IPR003675">
    <property type="entry name" value="Rce1/LyrA-like_dom"/>
</dbReference>
<dbReference type="PANTHER" id="PTHR36435">
    <property type="entry name" value="SLR1288 PROTEIN"/>
    <property type="match status" value="1"/>
</dbReference>
<dbReference type="PANTHER" id="PTHR36435:SF6">
    <property type="entry name" value="ABORTIVE INFECTION PROTEIN"/>
    <property type="match status" value="1"/>
</dbReference>
<dbReference type="EMBL" id="JBHSRI010000020">
    <property type="protein sequence ID" value="MFC6040342.1"/>
    <property type="molecule type" value="Genomic_DNA"/>
</dbReference>
<sequence>MKNNKTAFYLITVYVIMQLSGALFAPLLFRFINGQEGMVEQQAKLLASGWWIFISMSVAALVSFAIIRKDKSFLNNLKGKKSSIPVSIGWGILGFFMVLIGQAIAAMIENALGIKPGSDNTATFVKIAAAAPVAILSIAIFAPILEELIFRRVIFGSLVQKSNFFIAGSVSAIVFAVIHFDFTHILLYAVSGFIFAFLYYKTKRIWTSIISHMLLNGFVVLVQLNRDNIERYQKYLETLSNSQ</sequence>
<evidence type="ECO:0000256" key="1">
    <source>
        <dbReference type="SAM" id="Phobius"/>
    </source>
</evidence>